<sequence>MFSVLSALWPVFALLMIGFAGRKSGFPGDGFWEPAEKLTYFVLFPVLLVSKLSTADMAGIAFDNIALAIIVLLVVGSILCLCLKPIMHLSSAAFTSFYQGAIRFNTYVALAVATAIFGEDAIALSAIVVALMIPLINLLCVLVFSIHIPSGKGVSGFLRTLVKNPLILACILGIGLNVSGVGLHAELLSVAQLLGQMALPLGLLAVGAGLNIASLRSAQSAMWLSGIIKLLLFPLFILFFAQWMELSPLVTGLLVVFAAVPTAPSGYILARQLGGDAQMMAAIITGQTVLSILTLPLVLWLAL</sequence>
<feature type="transmembrane region" description="Helical" evidence="8">
    <location>
        <begin position="95"/>
        <end position="116"/>
    </location>
</feature>
<evidence type="ECO:0000256" key="3">
    <source>
        <dbReference type="ARBA" id="ARBA00022448"/>
    </source>
</evidence>
<dbReference type="Pfam" id="PF03547">
    <property type="entry name" value="Mem_trans"/>
    <property type="match status" value="1"/>
</dbReference>
<evidence type="ECO:0000256" key="6">
    <source>
        <dbReference type="ARBA" id="ARBA00022989"/>
    </source>
</evidence>
<name>A0A5P1RER5_9GAMM</name>
<feature type="transmembrane region" description="Helical" evidence="8">
    <location>
        <begin position="166"/>
        <end position="185"/>
    </location>
</feature>
<evidence type="ECO:0000256" key="1">
    <source>
        <dbReference type="ARBA" id="ARBA00004651"/>
    </source>
</evidence>
<accession>A0A5P1RER5</accession>
<feature type="transmembrane region" description="Helical" evidence="8">
    <location>
        <begin position="197"/>
        <end position="215"/>
    </location>
</feature>
<proteinExistence type="inferred from homology"/>
<dbReference type="PANTHER" id="PTHR36838">
    <property type="entry name" value="AUXIN EFFLUX CARRIER FAMILY PROTEIN"/>
    <property type="match status" value="1"/>
</dbReference>
<protein>
    <submittedName>
        <fullName evidence="9">AEC family transporter</fullName>
    </submittedName>
</protein>
<evidence type="ECO:0000256" key="4">
    <source>
        <dbReference type="ARBA" id="ARBA00022475"/>
    </source>
</evidence>
<keyword evidence="4" id="KW-1003">Cell membrane</keyword>
<dbReference type="EMBL" id="CP043869">
    <property type="protein sequence ID" value="QEQ98097.1"/>
    <property type="molecule type" value="Genomic_DNA"/>
</dbReference>
<keyword evidence="5 8" id="KW-0812">Transmembrane</keyword>
<keyword evidence="6 8" id="KW-1133">Transmembrane helix</keyword>
<keyword evidence="7 8" id="KW-0472">Membrane</keyword>
<evidence type="ECO:0000313" key="10">
    <source>
        <dbReference type="Proteomes" id="UP000324760"/>
    </source>
</evidence>
<dbReference type="InterPro" id="IPR038770">
    <property type="entry name" value="Na+/solute_symporter_sf"/>
</dbReference>
<feature type="transmembrane region" description="Helical" evidence="8">
    <location>
        <begin position="222"/>
        <end position="243"/>
    </location>
</feature>
<keyword evidence="3" id="KW-0813">Transport</keyword>
<dbReference type="GO" id="GO:0005886">
    <property type="term" value="C:plasma membrane"/>
    <property type="evidence" value="ECO:0007669"/>
    <property type="project" value="UniProtKB-SubCell"/>
</dbReference>
<dbReference type="RefSeq" id="WP_138988085.1">
    <property type="nucleotide sequence ID" value="NZ_CP043869.1"/>
</dbReference>
<evidence type="ECO:0000256" key="2">
    <source>
        <dbReference type="ARBA" id="ARBA00010145"/>
    </source>
</evidence>
<feature type="transmembrane region" description="Helical" evidence="8">
    <location>
        <begin position="281"/>
        <end position="302"/>
    </location>
</feature>
<dbReference type="Proteomes" id="UP000324760">
    <property type="component" value="Chromosome"/>
</dbReference>
<evidence type="ECO:0000256" key="5">
    <source>
        <dbReference type="ARBA" id="ARBA00022692"/>
    </source>
</evidence>
<feature type="transmembrane region" description="Helical" evidence="8">
    <location>
        <begin position="249"/>
        <end position="269"/>
    </location>
</feature>
<comment type="similarity">
    <text evidence="2">Belongs to the auxin efflux carrier (TC 2.A.69) family.</text>
</comment>
<dbReference type="AlphaFoldDB" id="A0A5P1RER5"/>
<comment type="subcellular location">
    <subcellularLocation>
        <location evidence="1">Cell membrane</location>
        <topology evidence="1">Multi-pass membrane protein</topology>
    </subcellularLocation>
</comment>
<dbReference type="PANTHER" id="PTHR36838:SF4">
    <property type="entry name" value="AUXIN EFFLUX CARRIER FAMILY PROTEIN"/>
    <property type="match status" value="1"/>
</dbReference>
<dbReference type="Gene3D" id="1.20.1530.20">
    <property type="match status" value="1"/>
</dbReference>
<evidence type="ECO:0000256" key="8">
    <source>
        <dbReference type="SAM" id="Phobius"/>
    </source>
</evidence>
<reference evidence="9 10" key="1">
    <citation type="journal article" date="2019" name="Biochem. Eng. J.">
        <title>Metabolic engineering of the marine bacteria Neptunomonas concharum for the production of acetoin and meso-2,3-butanediol from acetate.</title>
        <authorList>
            <person name="Li W."/>
            <person name="Pu N."/>
            <person name="Liu C.-X."/>
            <person name="Yuan Q.-P."/>
            <person name="Li Z.-J."/>
        </authorList>
    </citation>
    <scope>NUCLEOTIDE SEQUENCE [LARGE SCALE GENOMIC DNA]</scope>
    <source>
        <strain evidence="9 10">JCM17730</strain>
    </source>
</reference>
<dbReference type="KEGG" id="ncu:F0U83_16025"/>
<gene>
    <name evidence="9" type="ORF">F0U83_16025</name>
</gene>
<evidence type="ECO:0000313" key="9">
    <source>
        <dbReference type="EMBL" id="QEQ98097.1"/>
    </source>
</evidence>
<dbReference type="InterPro" id="IPR004776">
    <property type="entry name" value="Mem_transp_PIN-like"/>
</dbReference>
<dbReference type="OrthoDB" id="9805563at2"/>
<feature type="transmembrane region" description="Helical" evidence="8">
    <location>
        <begin position="65"/>
        <end position="83"/>
    </location>
</feature>
<feature type="transmembrane region" description="Helical" evidence="8">
    <location>
        <begin position="122"/>
        <end position="146"/>
    </location>
</feature>
<organism evidence="9 10">
    <name type="scientific">Neptunomonas concharum</name>
    <dbReference type="NCBI Taxonomy" id="1031538"/>
    <lineage>
        <taxon>Bacteria</taxon>
        <taxon>Pseudomonadati</taxon>
        <taxon>Pseudomonadota</taxon>
        <taxon>Gammaproteobacteria</taxon>
        <taxon>Oceanospirillales</taxon>
        <taxon>Oceanospirillaceae</taxon>
        <taxon>Neptunomonas</taxon>
    </lineage>
</organism>
<keyword evidence="10" id="KW-1185">Reference proteome</keyword>
<evidence type="ECO:0000256" key="7">
    <source>
        <dbReference type="ARBA" id="ARBA00023136"/>
    </source>
</evidence>
<dbReference type="GO" id="GO:0055085">
    <property type="term" value="P:transmembrane transport"/>
    <property type="evidence" value="ECO:0007669"/>
    <property type="project" value="InterPro"/>
</dbReference>